<dbReference type="SUPFAM" id="SSF103473">
    <property type="entry name" value="MFS general substrate transporter"/>
    <property type="match status" value="1"/>
</dbReference>
<dbReference type="GO" id="GO:0016020">
    <property type="term" value="C:membrane"/>
    <property type="evidence" value="ECO:0007669"/>
    <property type="project" value="UniProtKB-SubCell"/>
</dbReference>
<evidence type="ECO:0000256" key="2">
    <source>
        <dbReference type="ARBA" id="ARBA00022692"/>
    </source>
</evidence>
<dbReference type="InterPro" id="IPR020846">
    <property type="entry name" value="MFS_dom"/>
</dbReference>
<evidence type="ECO:0000313" key="7">
    <source>
        <dbReference type="EMBL" id="KAK3800376.1"/>
    </source>
</evidence>
<feature type="transmembrane region" description="Helical" evidence="5">
    <location>
        <begin position="161"/>
        <end position="180"/>
    </location>
</feature>
<comment type="caution">
    <text evidence="7">The sequence shown here is derived from an EMBL/GenBank/DDBJ whole genome shotgun (WGS) entry which is preliminary data.</text>
</comment>
<organism evidence="7 8">
    <name type="scientific">Elysia crispata</name>
    <name type="common">lettuce slug</name>
    <dbReference type="NCBI Taxonomy" id="231223"/>
    <lineage>
        <taxon>Eukaryota</taxon>
        <taxon>Metazoa</taxon>
        <taxon>Spiralia</taxon>
        <taxon>Lophotrochozoa</taxon>
        <taxon>Mollusca</taxon>
        <taxon>Gastropoda</taxon>
        <taxon>Heterobranchia</taxon>
        <taxon>Euthyneura</taxon>
        <taxon>Panpulmonata</taxon>
        <taxon>Sacoglossa</taxon>
        <taxon>Placobranchoidea</taxon>
        <taxon>Plakobranchidae</taxon>
        <taxon>Elysia</taxon>
    </lineage>
</organism>
<protein>
    <recommendedName>
        <fullName evidence="6">Major facilitator superfamily (MFS) profile domain-containing protein</fullName>
    </recommendedName>
</protein>
<evidence type="ECO:0000256" key="3">
    <source>
        <dbReference type="ARBA" id="ARBA00022989"/>
    </source>
</evidence>
<keyword evidence="3 5" id="KW-1133">Transmembrane helix</keyword>
<dbReference type="InterPro" id="IPR036259">
    <property type="entry name" value="MFS_trans_sf"/>
</dbReference>
<dbReference type="InterPro" id="IPR050382">
    <property type="entry name" value="MFS_Na/Anion_cotransporter"/>
</dbReference>
<name>A0AAE1B7G8_9GAST</name>
<keyword evidence="2 5" id="KW-0812">Transmembrane</keyword>
<dbReference type="GO" id="GO:0006820">
    <property type="term" value="P:monoatomic anion transport"/>
    <property type="evidence" value="ECO:0007669"/>
    <property type="project" value="TreeGrafter"/>
</dbReference>
<comment type="subcellular location">
    <subcellularLocation>
        <location evidence="1">Membrane</location>
        <topology evidence="1">Multi-pass membrane protein</topology>
    </subcellularLocation>
</comment>
<feature type="transmembrane region" description="Helical" evidence="5">
    <location>
        <begin position="91"/>
        <end position="115"/>
    </location>
</feature>
<dbReference type="Pfam" id="PF07690">
    <property type="entry name" value="MFS_1"/>
    <property type="match status" value="1"/>
</dbReference>
<dbReference type="EMBL" id="JAWDGP010000459">
    <property type="protein sequence ID" value="KAK3800376.1"/>
    <property type="molecule type" value="Genomic_DNA"/>
</dbReference>
<keyword evidence="8" id="KW-1185">Reference proteome</keyword>
<dbReference type="AlphaFoldDB" id="A0AAE1B7G8"/>
<evidence type="ECO:0000313" key="8">
    <source>
        <dbReference type="Proteomes" id="UP001283361"/>
    </source>
</evidence>
<evidence type="ECO:0000259" key="6">
    <source>
        <dbReference type="PROSITE" id="PS50850"/>
    </source>
</evidence>
<reference evidence="7" key="1">
    <citation type="journal article" date="2023" name="G3 (Bethesda)">
        <title>A reference genome for the long-term kleptoplast-retaining sea slug Elysia crispata morphotype clarki.</title>
        <authorList>
            <person name="Eastman K.E."/>
            <person name="Pendleton A.L."/>
            <person name="Shaikh M.A."/>
            <person name="Suttiyut T."/>
            <person name="Ogas R."/>
            <person name="Tomko P."/>
            <person name="Gavelis G."/>
            <person name="Widhalm J.R."/>
            <person name="Wisecaver J.H."/>
        </authorList>
    </citation>
    <scope>NUCLEOTIDE SEQUENCE</scope>
    <source>
        <strain evidence="7">ECLA1</strain>
    </source>
</reference>
<evidence type="ECO:0000256" key="5">
    <source>
        <dbReference type="SAM" id="Phobius"/>
    </source>
</evidence>
<proteinExistence type="predicted"/>
<evidence type="ECO:0000256" key="4">
    <source>
        <dbReference type="ARBA" id="ARBA00023136"/>
    </source>
</evidence>
<dbReference type="GO" id="GO:0022857">
    <property type="term" value="F:transmembrane transporter activity"/>
    <property type="evidence" value="ECO:0007669"/>
    <property type="project" value="InterPro"/>
</dbReference>
<dbReference type="PANTHER" id="PTHR11662:SF399">
    <property type="entry name" value="FI19708P1-RELATED"/>
    <property type="match status" value="1"/>
</dbReference>
<dbReference type="Gene3D" id="1.20.1250.20">
    <property type="entry name" value="MFS general substrate transporter like domains"/>
    <property type="match status" value="1"/>
</dbReference>
<dbReference type="InterPro" id="IPR011701">
    <property type="entry name" value="MFS"/>
</dbReference>
<keyword evidence="4 5" id="KW-0472">Membrane</keyword>
<dbReference type="Proteomes" id="UP001283361">
    <property type="component" value="Unassembled WGS sequence"/>
</dbReference>
<feature type="transmembrane region" description="Helical" evidence="5">
    <location>
        <begin position="127"/>
        <end position="149"/>
    </location>
</feature>
<feature type="domain" description="Major facilitator superfamily (MFS) profile" evidence="6">
    <location>
        <begin position="1"/>
        <end position="270"/>
    </location>
</feature>
<dbReference type="PANTHER" id="PTHR11662">
    <property type="entry name" value="SOLUTE CARRIER FAMILY 17"/>
    <property type="match status" value="1"/>
</dbReference>
<evidence type="ECO:0000256" key="1">
    <source>
        <dbReference type="ARBA" id="ARBA00004141"/>
    </source>
</evidence>
<feature type="transmembrane region" description="Helical" evidence="5">
    <location>
        <begin position="66"/>
        <end position="85"/>
    </location>
</feature>
<feature type="transmembrane region" description="Helical" evidence="5">
    <location>
        <begin position="221"/>
        <end position="242"/>
    </location>
</feature>
<dbReference type="PROSITE" id="PS50850">
    <property type="entry name" value="MFS"/>
    <property type="match status" value="1"/>
</dbReference>
<sequence>MKLDTSDTNLSAKNLANPKVFFSRHVLEDIAWSSDTKGLVLSAPLMLSFIGPVISDVIMRKAGSRYMYTFAQLFNAVIMFASPSLARASPYILLASHIVLGLTINFNFPIIATLLTRWTPLKQKLTVVSLVFTGPTLGSLITSLLNGYLCAIPVDNGWPCLFYAAGFMHVLFALAWFIFIGDYPETHRFISERERDYIVSRRPNLSNADQNQKAQRPPYKAMLTSVPVLSFVFVFVCFVWTIQLTIVYTPIYLNAVLGFTPEQTKFSFPQ</sequence>
<accession>A0AAE1B7G8</accession>
<gene>
    <name evidence="7" type="ORF">RRG08_052761</name>
</gene>